<feature type="compositionally biased region" description="Polar residues" evidence="1">
    <location>
        <begin position="1"/>
        <end position="11"/>
    </location>
</feature>
<sequence>MYQGPYDNNSPWPARTAVPKAHQARAPDAVPTPSLVKRQDTIISDSSAVDQAKQDCQIFANNDNVTCFPTPGAQVLQHQWAAVVWNSRRPQLDQSNLVNIYLYNGDALEILFSTLNLTNPTGTAGEYTSPVNDTWFGDKGSTWTPSSGNFSYPFYWVITNQNGLDGSQTTNPTFFAIQTTYADSVVASMSQSSVSVQSSLSALSALSTASVASRASVASMSSLSSSASPSGSIQQQLSNNMTFPRWAIAVIVVLGFLAIVAGGVLVWLIMRRLRRRERLVHRGSIGSSSPMMANVQNSNSPQLPLLGGAVVGGGGRSSSEHHRPSSIVSPDGVSDISRAHSAGDQGPFSGADAAIMADAFRKALRKPEFADATVEEPERADTLINRELAEEGRDIRSVGSSRGVRVETLSDAGDTVQHH</sequence>
<dbReference type="EMBL" id="JAGFBS010000025">
    <property type="protein sequence ID" value="KAG6372879.1"/>
    <property type="molecule type" value="Genomic_DNA"/>
</dbReference>
<gene>
    <name evidence="3" type="ORF">JVT61DRAFT_7314</name>
</gene>
<dbReference type="Proteomes" id="UP000683000">
    <property type="component" value="Unassembled WGS sequence"/>
</dbReference>
<comment type="caution">
    <text evidence="3">The sequence shown here is derived from an EMBL/GenBank/DDBJ whole genome shotgun (WGS) entry which is preliminary data.</text>
</comment>
<organism evidence="3 4">
    <name type="scientific">Boletus reticuloceps</name>
    <dbReference type="NCBI Taxonomy" id="495285"/>
    <lineage>
        <taxon>Eukaryota</taxon>
        <taxon>Fungi</taxon>
        <taxon>Dikarya</taxon>
        <taxon>Basidiomycota</taxon>
        <taxon>Agaricomycotina</taxon>
        <taxon>Agaricomycetes</taxon>
        <taxon>Agaricomycetidae</taxon>
        <taxon>Boletales</taxon>
        <taxon>Boletineae</taxon>
        <taxon>Boletaceae</taxon>
        <taxon>Boletoideae</taxon>
        <taxon>Boletus</taxon>
    </lineage>
</organism>
<dbReference type="OrthoDB" id="2278929at2759"/>
<feature type="region of interest" description="Disordered" evidence="1">
    <location>
        <begin position="1"/>
        <end position="35"/>
    </location>
</feature>
<keyword evidence="2" id="KW-0812">Transmembrane</keyword>
<feature type="region of interest" description="Disordered" evidence="1">
    <location>
        <begin position="312"/>
        <end position="348"/>
    </location>
</feature>
<keyword evidence="4" id="KW-1185">Reference proteome</keyword>
<evidence type="ECO:0000256" key="1">
    <source>
        <dbReference type="SAM" id="MobiDB-lite"/>
    </source>
</evidence>
<evidence type="ECO:0000313" key="3">
    <source>
        <dbReference type="EMBL" id="KAG6372879.1"/>
    </source>
</evidence>
<reference evidence="3" key="1">
    <citation type="submission" date="2021-03" db="EMBL/GenBank/DDBJ databases">
        <title>Evolutionary innovations through gain and loss of genes in the ectomycorrhizal Boletales.</title>
        <authorList>
            <person name="Wu G."/>
            <person name="Miyauchi S."/>
            <person name="Morin E."/>
            <person name="Yang Z.-L."/>
            <person name="Xu J."/>
            <person name="Martin F.M."/>
        </authorList>
    </citation>
    <scope>NUCLEOTIDE SEQUENCE</scope>
    <source>
        <strain evidence="3">BR01</strain>
    </source>
</reference>
<keyword evidence="2" id="KW-1133">Transmembrane helix</keyword>
<feature type="transmembrane region" description="Helical" evidence="2">
    <location>
        <begin position="246"/>
        <end position="269"/>
    </location>
</feature>
<protein>
    <submittedName>
        <fullName evidence="3">Uncharacterized protein</fullName>
    </submittedName>
</protein>
<proteinExistence type="predicted"/>
<evidence type="ECO:0000256" key="2">
    <source>
        <dbReference type="SAM" id="Phobius"/>
    </source>
</evidence>
<keyword evidence="2" id="KW-0472">Membrane</keyword>
<evidence type="ECO:0000313" key="4">
    <source>
        <dbReference type="Proteomes" id="UP000683000"/>
    </source>
</evidence>
<name>A0A8I2YID9_9AGAM</name>
<accession>A0A8I2YID9</accession>
<dbReference type="AlphaFoldDB" id="A0A8I2YID9"/>